<dbReference type="InterPro" id="IPR028238">
    <property type="entry name" value="Ntox46"/>
</dbReference>
<evidence type="ECO:0000313" key="2">
    <source>
        <dbReference type="EMBL" id="TQM41805.1"/>
    </source>
</evidence>
<dbReference type="AlphaFoldDB" id="A0A543G6U0"/>
<dbReference type="EMBL" id="VFPJ01000001">
    <property type="protein sequence ID" value="TQM41805.1"/>
    <property type="molecule type" value="Genomic_DNA"/>
</dbReference>
<sequence>MGSDLFSTETGEAFFDGAIPEYESIKRIGTGNAEPHEAMMLLYLLHLKTPTPKEKPVTEEQIKNTKLTEPEPIKKKGDGEAFEMGDIITLRKQQAIEFYQKYNPDMDINDIKSHINGIDFTKPIEIVKTPQGTELHQYTKVNTKGDVLKGDYYTDNPENTPSELGVSDKYNVRDPDNGWKQTDEIKTVQQEKVAIPKDAEGLKSTSASIEDTWSLKTNQYQQKEEEAKFTFQKNNFKIQILCT</sequence>
<proteinExistence type="predicted"/>
<feature type="domain" description="Bacterial toxin 46" evidence="1">
    <location>
        <begin position="92"/>
        <end position="227"/>
    </location>
</feature>
<name>A0A543G6U0_9FLAO</name>
<accession>A0A543G6U0</accession>
<gene>
    <name evidence="2" type="ORF">BC670_2815</name>
</gene>
<comment type="caution">
    <text evidence="2">The sequence shown here is derived from an EMBL/GenBank/DDBJ whole genome shotgun (WGS) entry which is preliminary data.</text>
</comment>
<evidence type="ECO:0000313" key="3">
    <source>
        <dbReference type="Proteomes" id="UP000320773"/>
    </source>
</evidence>
<dbReference type="Pfam" id="PF15538">
    <property type="entry name" value="Ntox46"/>
    <property type="match status" value="1"/>
</dbReference>
<dbReference type="Proteomes" id="UP000320773">
    <property type="component" value="Unassembled WGS sequence"/>
</dbReference>
<evidence type="ECO:0000259" key="1">
    <source>
        <dbReference type="Pfam" id="PF15538"/>
    </source>
</evidence>
<reference evidence="2 3" key="1">
    <citation type="submission" date="2019-06" db="EMBL/GenBank/DDBJ databases">
        <title>Genomic Encyclopedia of Archaeal and Bacterial Type Strains, Phase II (KMG-II): from individual species to whole genera.</title>
        <authorList>
            <person name="Goeker M."/>
        </authorList>
    </citation>
    <scope>NUCLEOTIDE SEQUENCE [LARGE SCALE GENOMIC DNA]</scope>
    <source>
        <strain evidence="2 3">DSM 24789</strain>
    </source>
</reference>
<dbReference type="RefSeq" id="WP_089079375.1">
    <property type="nucleotide sequence ID" value="NZ_VFPJ01000001.1"/>
</dbReference>
<protein>
    <submittedName>
        <fullName evidence="2">Putative RNase toxin 46 of polymorphic toxin system</fullName>
    </submittedName>
</protein>
<organism evidence="2 3">
    <name type="scientific">Flavobacterium branchiophilum</name>
    <dbReference type="NCBI Taxonomy" id="55197"/>
    <lineage>
        <taxon>Bacteria</taxon>
        <taxon>Pseudomonadati</taxon>
        <taxon>Bacteroidota</taxon>
        <taxon>Flavobacteriia</taxon>
        <taxon>Flavobacteriales</taxon>
        <taxon>Flavobacteriaceae</taxon>
        <taxon>Flavobacterium</taxon>
    </lineage>
</organism>